<evidence type="ECO:0000256" key="1">
    <source>
        <dbReference type="ARBA" id="ARBA00011982"/>
    </source>
</evidence>
<dbReference type="EC" id="3.2.2.6" evidence="1"/>
<keyword evidence="2" id="KW-0433">Leucine-rich repeat</keyword>
<dbReference type="InterPro" id="IPR058192">
    <property type="entry name" value="WHD_ROQ1-like"/>
</dbReference>
<dbReference type="Pfam" id="PF01582">
    <property type="entry name" value="TIR"/>
    <property type="match status" value="1"/>
</dbReference>
<dbReference type="Gene3D" id="3.40.50.300">
    <property type="entry name" value="P-loop containing nucleotide triphosphate hydrolases"/>
    <property type="match status" value="1"/>
</dbReference>
<comment type="catalytic activity">
    <reaction evidence="7">
        <text>NAD(+) + H2O = ADP-D-ribose + nicotinamide + H(+)</text>
        <dbReference type="Rhea" id="RHEA:16301"/>
        <dbReference type="ChEBI" id="CHEBI:15377"/>
        <dbReference type="ChEBI" id="CHEBI:15378"/>
        <dbReference type="ChEBI" id="CHEBI:17154"/>
        <dbReference type="ChEBI" id="CHEBI:57540"/>
        <dbReference type="ChEBI" id="CHEBI:57967"/>
        <dbReference type="EC" id="3.2.2.6"/>
    </reaction>
    <physiologicalReaction direction="left-to-right" evidence="7">
        <dbReference type="Rhea" id="RHEA:16302"/>
    </physiologicalReaction>
</comment>
<evidence type="ECO:0000259" key="8">
    <source>
        <dbReference type="PROSITE" id="PS50104"/>
    </source>
</evidence>
<dbReference type="InterPro" id="IPR055414">
    <property type="entry name" value="LRR_R13L4/SHOC2-like"/>
</dbReference>
<comment type="caution">
    <text evidence="9">The sequence shown here is derived from an EMBL/GenBank/DDBJ whole genome shotgun (WGS) entry which is preliminary data.</text>
</comment>
<dbReference type="InterPro" id="IPR027417">
    <property type="entry name" value="P-loop_NTPase"/>
</dbReference>
<dbReference type="InterPro" id="IPR032675">
    <property type="entry name" value="LRR_dom_sf"/>
</dbReference>
<dbReference type="PROSITE" id="PS50104">
    <property type="entry name" value="TIR"/>
    <property type="match status" value="1"/>
</dbReference>
<keyword evidence="10" id="KW-1185">Reference proteome</keyword>
<dbReference type="InterPro" id="IPR045344">
    <property type="entry name" value="C-JID"/>
</dbReference>
<dbReference type="Gene3D" id="3.40.50.10140">
    <property type="entry name" value="Toll/interleukin-1 receptor homology (TIR) domain"/>
    <property type="match status" value="1"/>
</dbReference>
<evidence type="ECO:0000256" key="2">
    <source>
        <dbReference type="ARBA" id="ARBA00022614"/>
    </source>
</evidence>
<dbReference type="Gene3D" id="1.10.8.430">
    <property type="entry name" value="Helical domain of apoptotic protease-activating factors"/>
    <property type="match status" value="1"/>
</dbReference>
<dbReference type="InterPro" id="IPR035897">
    <property type="entry name" value="Toll_tir_struct_dom_sf"/>
</dbReference>
<gene>
    <name evidence="9" type="ORF">P3X46_034937</name>
</gene>
<dbReference type="InterPro" id="IPR044974">
    <property type="entry name" value="Disease_R_plants"/>
</dbReference>
<dbReference type="Pfam" id="PF23282">
    <property type="entry name" value="WHD_ROQ1"/>
    <property type="match status" value="1"/>
</dbReference>
<dbReference type="SUPFAM" id="SSF52540">
    <property type="entry name" value="P-loop containing nucleoside triphosphate hydrolases"/>
    <property type="match status" value="1"/>
</dbReference>
<dbReference type="SUPFAM" id="SSF52200">
    <property type="entry name" value="Toll/Interleukin receptor TIR domain"/>
    <property type="match status" value="1"/>
</dbReference>
<dbReference type="InterPro" id="IPR036390">
    <property type="entry name" value="WH_DNA-bd_sf"/>
</dbReference>
<dbReference type="Proteomes" id="UP001174677">
    <property type="component" value="Unassembled WGS sequence"/>
</dbReference>
<dbReference type="SMART" id="SM00255">
    <property type="entry name" value="TIR"/>
    <property type="match status" value="1"/>
</dbReference>
<name>A0ABQ9K735_HEVBR</name>
<protein>
    <recommendedName>
        <fullName evidence="1">ADP-ribosyl cyclase/cyclic ADP-ribose hydrolase</fullName>
        <ecNumber evidence="1">3.2.2.6</ecNumber>
    </recommendedName>
</protein>
<dbReference type="Pfam" id="PF00931">
    <property type="entry name" value="NB-ARC"/>
    <property type="match status" value="1"/>
</dbReference>
<dbReference type="InterPro" id="IPR000157">
    <property type="entry name" value="TIR_dom"/>
</dbReference>
<dbReference type="PANTHER" id="PTHR11017:SF354">
    <property type="entry name" value="ADP-RIBOSYL CYCLASE_CYCLIC ADP-RIBOSE HYDROLASE"/>
    <property type="match status" value="1"/>
</dbReference>
<evidence type="ECO:0000256" key="3">
    <source>
        <dbReference type="ARBA" id="ARBA00022737"/>
    </source>
</evidence>
<evidence type="ECO:0000313" key="9">
    <source>
        <dbReference type="EMBL" id="KAJ9128507.1"/>
    </source>
</evidence>
<evidence type="ECO:0000256" key="4">
    <source>
        <dbReference type="ARBA" id="ARBA00022801"/>
    </source>
</evidence>
<dbReference type="SMART" id="SM00369">
    <property type="entry name" value="LRR_TYP"/>
    <property type="match status" value="5"/>
</dbReference>
<dbReference type="InterPro" id="IPR002182">
    <property type="entry name" value="NB-ARC"/>
</dbReference>
<keyword evidence="6" id="KW-0520">NAD</keyword>
<evidence type="ECO:0000256" key="5">
    <source>
        <dbReference type="ARBA" id="ARBA00022821"/>
    </source>
</evidence>
<evidence type="ECO:0000256" key="7">
    <source>
        <dbReference type="ARBA" id="ARBA00047304"/>
    </source>
</evidence>
<accession>A0ABQ9K735</accession>
<dbReference type="InterPro" id="IPR011713">
    <property type="entry name" value="Leu-rich_rpt_3"/>
</dbReference>
<dbReference type="InterPro" id="IPR042197">
    <property type="entry name" value="Apaf_helical"/>
</dbReference>
<feature type="domain" description="TIR" evidence="8">
    <location>
        <begin position="13"/>
        <end position="179"/>
    </location>
</feature>
<dbReference type="InterPro" id="IPR003591">
    <property type="entry name" value="Leu-rich_rpt_typical-subtyp"/>
</dbReference>
<proteinExistence type="predicted"/>
<dbReference type="Pfam" id="PF07725">
    <property type="entry name" value="LRR_3"/>
    <property type="match status" value="1"/>
</dbReference>
<sequence>MASTSSLAFSSKTTYDVFLSFRGIDTRPTFTSHLYSALCRKSIPTFIDDDLERGEGISPTLLKAIEESMISVVIFSENYASSRWCLDELVKIVDCQKEIGRKILPIFYHVDPSDVRKQTGKFGEAFGKVKEKFKQSLDIVEKWSTALTEVANLSGWDSSIYRHESELIDKVVKHIMKKLYPVSFSACDDLVGIDAHLNEILSFLCIEMADVRFIGIWGIGGIGKTTIAEALFGQISDEFDACYFLNNVRESTEKHGLLHLRQNLFSKLVGDEHLSIQTPHVLPTIVLDTLRRKKIFIVLDDVNDSKQLKALAGDHGWFGSGSRVIITSRDKQVLSSVDKIYEVKGLDCSDAFQLLSMKAFKQKDPPMEYIELSKSVQAYCKGVPLALEVLGSHLCNKTPEEWESELNKLKRFPDCNIMKVLEISYNDLDEMEKKIFLYIACFFNGDCKSWVEDILNGCDFPTRWGIIRLVDKCLVTVVNNMLKMHDLIVEMGQDIARRKGIILCNSNDICRMLATTNIKAKKVEGLSLDMSEIERVYLNSAVFSRIPNLRLLKFYWTPWLKKEGTGLIVESNYLESLPNTLSLFHWEEYPFKSLPLNFSMENLVHLNVRNSKVEKLWNGVKCLPNLKSLDLTCSKHLKIVPDFSMMTNLEKIIFDGCESLIEIPSSIQCLKRLDSLDLTYCKKLRSLPQMPRGIKYLELANSGVEEWSPSSIQFLDNLLVLDIAHCKNLRSLPRIIYCNTFIRLDISFCPNLIMSPQIMESSEVLPSSKNGIVELDLRGCKMLNSLPNSTCELKHLEILHLHGCSYLEKLPPLYGLCSLKKLFLDGTALVEIPPDIVSLSSLELLSLSDTPMEELPSSIGCLSSLVSLNLKRCKKLKNLPNSICELKCLETLYLSGCSNLEKLPPLYGLFSLRDLYLDGTALVEIPPDIFSLSSLGVLFLNDTPIEELPSSIGFGSSHTKLYLMRCERLKSLPNSIFELKGLQRLDLSGCSNLEKLPPLYGLCSLQKLFLNGTALLEIPPDTASLSSLRRLSLQNCNRLQKSVSISYIAPIKYREGCRDYGYGLNFCNSLNLDQNARGTIMADAIRRIKELAIARSYGTFYPHFFVGLPGSKIPDWLSCEGPGNSIATSFPPGCFNNIFLGFVFCAIIEFKAPVFHEDGPLRCRTSFKNNNGYKEANFTSEYFCLENTIESDHLFFWYDGHDISCLDWLKQNCDMENKASFHLYPENMYSNYMTKWEVKRFGFHLLYDKVELNKCSPYKCREAKFLEQFKETTNANNKRSRKDFYSSNINGNQEVETHSKRLRQKSSMEDYFSNAQDGINYDATMVPSSSSCEFAPKFYKFL</sequence>
<evidence type="ECO:0000256" key="6">
    <source>
        <dbReference type="ARBA" id="ARBA00023027"/>
    </source>
</evidence>
<organism evidence="9 10">
    <name type="scientific">Hevea brasiliensis</name>
    <name type="common">Para rubber tree</name>
    <name type="synonym">Siphonia brasiliensis</name>
    <dbReference type="NCBI Taxonomy" id="3981"/>
    <lineage>
        <taxon>Eukaryota</taxon>
        <taxon>Viridiplantae</taxon>
        <taxon>Streptophyta</taxon>
        <taxon>Embryophyta</taxon>
        <taxon>Tracheophyta</taxon>
        <taxon>Spermatophyta</taxon>
        <taxon>Magnoliopsida</taxon>
        <taxon>eudicotyledons</taxon>
        <taxon>Gunneridae</taxon>
        <taxon>Pentapetalae</taxon>
        <taxon>rosids</taxon>
        <taxon>fabids</taxon>
        <taxon>Malpighiales</taxon>
        <taxon>Euphorbiaceae</taxon>
        <taxon>Crotonoideae</taxon>
        <taxon>Micrandreae</taxon>
        <taxon>Hevea</taxon>
    </lineage>
</organism>
<dbReference type="PRINTS" id="PR00364">
    <property type="entry name" value="DISEASERSIST"/>
</dbReference>
<dbReference type="SUPFAM" id="SSF52058">
    <property type="entry name" value="L domain-like"/>
    <property type="match status" value="2"/>
</dbReference>
<dbReference type="Gene3D" id="3.80.10.10">
    <property type="entry name" value="Ribonuclease Inhibitor"/>
    <property type="match status" value="4"/>
</dbReference>
<keyword evidence="3" id="KW-0677">Repeat</keyword>
<dbReference type="Pfam" id="PF23598">
    <property type="entry name" value="LRR_14"/>
    <property type="match status" value="1"/>
</dbReference>
<dbReference type="EMBL" id="JARPOI010000584">
    <property type="protein sequence ID" value="KAJ9128507.1"/>
    <property type="molecule type" value="Genomic_DNA"/>
</dbReference>
<keyword evidence="4" id="KW-0378">Hydrolase</keyword>
<dbReference type="Pfam" id="PF20160">
    <property type="entry name" value="C-JID"/>
    <property type="match status" value="1"/>
</dbReference>
<evidence type="ECO:0000313" key="10">
    <source>
        <dbReference type="Proteomes" id="UP001174677"/>
    </source>
</evidence>
<reference evidence="9 10" key="1">
    <citation type="journal article" date="2023" name="Plant Biotechnol. J.">
        <title>Chromosome-level wild Hevea brasiliensis genome provides new tools for genomic-assisted breeding and valuable loci to elevate rubber yield.</title>
        <authorList>
            <person name="Cheng H."/>
            <person name="Song X."/>
            <person name="Hu Y."/>
            <person name="Wu T."/>
            <person name="Yang Q."/>
            <person name="An Z."/>
            <person name="Feng S."/>
            <person name="Deng Z."/>
            <person name="Wu W."/>
            <person name="Zeng X."/>
            <person name="Tu M."/>
            <person name="Wang X."/>
            <person name="Huang H."/>
        </authorList>
    </citation>
    <scope>NUCLEOTIDE SEQUENCE [LARGE SCALE GENOMIC DNA]</scope>
    <source>
        <strain evidence="9">MT/VB/25A 57/8</strain>
    </source>
</reference>
<dbReference type="SUPFAM" id="SSF46785">
    <property type="entry name" value="Winged helix' DNA-binding domain"/>
    <property type="match status" value="1"/>
</dbReference>
<dbReference type="PANTHER" id="PTHR11017">
    <property type="entry name" value="LEUCINE-RICH REPEAT-CONTAINING PROTEIN"/>
    <property type="match status" value="1"/>
</dbReference>
<keyword evidence="5" id="KW-0611">Plant defense</keyword>